<feature type="domain" description="Tectonic-1-3" evidence="5">
    <location>
        <begin position="375"/>
        <end position="564"/>
    </location>
</feature>
<keyword evidence="8" id="KW-1185">Reference proteome</keyword>
<evidence type="ECO:0000259" key="6">
    <source>
        <dbReference type="Pfam" id="PF25752"/>
    </source>
</evidence>
<keyword evidence="4" id="KW-0325">Glycoprotein</keyword>
<organism evidence="7 8">
    <name type="scientific">Pieris macdunnoughi</name>
    <dbReference type="NCBI Taxonomy" id="345717"/>
    <lineage>
        <taxon>Eukaryota</taxon>
        <taxon>Metazoa</taxon>
        <taxon>Ecdysozoa</taxon>
        <taxon>Arthropoda</taxon>
        <taxon>Hexapoda</taxon>
        <taxon>Insecta</taxon>
        <taxon>Pterygota</taxon>
        <taxon>Neoptera</taxon>
        <taxon>Endopterygota</taxon>
        <taxon>Lepidoptera</taxon>
        <taxon>Glossata</taxon>
        <taxon>Ditrysia</taxon>
        <taxon>Papilionoidea</taxon>
        <taxon>Pieridae</taxon>
        <taxon>Pierinae</taxon>
        <taxon>Pieris</taxon>
    </lineage>
</organism>
<dbReference type="PANTHER" id="PTHR14611:SF2">
    <property type="entry name" value="TECTONIC"/>
    <property type="match status" value="1"/>
</dbReference>
<dbReference type="PANTHER" id="PTHR14611">
    <property type="entry name" value="TECTONIC FAMILY MEMBER"/>
    <property type="match status" value="1"/>
</dbReference>
<gene>
    <name evidence="7" type="ORF">PMACD_LOCUS1316</name>
</gene>
<dbReference type="AlphaFoldDB" id="A0A821M2J7"/>
<dbReference type="Pfam" id="PF07773">
    <property type="entry name" value="TCTN_DUF1619"/>
    <property type="match status" value="2"/>
</dbReference>
<feature type="domain" description="Tectonic-1-3 N-terminal" evidence="6">
    <location>
        <begin position="84"/>
        <end position="150"/>
    </location>
</feature>
<dbReference type="InterPro" id="IPR057724">
    <property type="entry name" value="TCTN1-3_N"/>
</dbReference>
<comment type="similarity">
    <text evidence="1">Belongs to the tectonic family.</text>
</comment>
<comment type="caution">
    <text evidence="7">The sequence shown here is derived from an EMBL/GenBank/DDBJ whole genome shotgun (WGS) entry which is preliminary data.</text>
</comment>
<dbReference type="InterPro" id="IPR040354">
    <property type="entry name" value="TCTN1-3"/>
</dbReference>
<evidence type="ECO:0000256" key="1">
    <source>
        <dbReference type="ARBA" id="ARBA00007633"/>
    </source>
</evidence>
<evidence type="ECO:0000313" key="8">
    <source>
        <dbReference type="Proteomes" id="UP000663880"/>
    </source>
</evidence>
<accession>A0A821M2J7</accession>
<dbReference type="Pfam" id="PF25752">
    <property type="entry name" value="DUF1619_N"/>
    <property type="match status" value="1"/>
</dbReference>
<keyword evidence="2" id="KW-0732">Signal</keyword>
<evidence type="ECO:0000256" key="3">
    <source>
        <dbReference type="ARBA" id="ARBA00022794"/>
    </source>
</evidence>
<evidence type="ECO:0000313" key="7">
    <source>
        <dbReference type="EMBL" id="CAF4761205.1"/>
    </source>
</evidence>
<dbReference type="OrthoDB" id="184109at2759"/>
<proteinExistence type="inferred from homology"/>
<dbReference type="Proteomes" id="UP000663880">
    <property type="component" value="Unassembled WGS sequence"/>
</dbReference>
<keyword evidence="3" id="KW-0970">Cilium biogenesis/degradation</keyword>
<name>A0A821M2J7_9NEOP</name>
<evidence type="ECO:0000256" key="2">
    <source>
        <dbReference type="ARBA" id="ARBA00022729"/>
    </source>
</evidence>
<evidence type="ECO:0000259" key="5">
    <source>
        <dbReference type="Pfam" id="PF07773"/>
    </source>
</evidence>
<dbReference type="GO" id="GO:0035869">
    <property type="term" value="C:ciliary transition zone"/>
    <property type="evidence" value="ECO:0007669"/>
    <property type="project" value="TreeGrafter"/>
</dbReference>
<dbReference type="GO" id="GO:0060271">
    <property type="term" value="P:cilium assembly"/>
    <property type="evidence" value="ECO:0007669"/>
    <property type="project" value="TreeGrafter"/>
</dbReference>
<protein>
    <recommendedName>
        <fullName evidence="9">Tectonic domain-containing protein</fullName>
    </recommendedName>
</protein>
<dbReference type="InterPro" id="IPR011677">
    <property type="entry name" value="TCTN1-3_dom"/>
</dbReference>
<evidence type="ECO:0008006" key="9">
    <source>
        <dbReference type="Google" id="ProtNLM"/>
    </source>
</evidence>
<dbReference type="EMBL" id="CAJOBZ010000002">
    <property type="protein sequence ID" value="CAF4761205.1"/>
    <property type="molecule type" value="Genomic_DNA"/>
</dbReference>
<reference evidence="7" key="1">
    <citation type="submission" date="2021-02" db="EMBL/GenBank/DDBJ databases">
        <authorList>
            <person name="Steward A R."/>
        </authorList>
    </citation>
    <scope>NUCLEOTIDE SEQUENCE</scope>
</reference>
<feature type="domain" description="Tectonic-1-3" evidence="5">
    <location>
        <begin position="206"/>
        <end position="360"/>
    </location>
</feature>
<evidence type="ECO:0000256" key="4">
    <source>
        <dbReference type="ARBA" id="ARBA00023180"/>
    </source>
</evidence>
<sequence>MDFINVTIEEKNKSKMLRRNLQAMARIVEKPHGLFYQTLSNISIDMTTETSSTILDWVYDENISTTEENFLTDITTSDYENVTEVTLFNKNITTKPSLRKKSEGRCGCNILYKTCDINCCCDTDCSDTERMLFSQNCKETYLKQFIHPCSSGQMKQTNFLENLFCISKTNLPDKRLTDIQFDEAAIYRYHRWRISDKQEEFNELGIYKYNDPIWLMNESRFHADIPMAFANNYCNDKRRIRFLINENVKCIVKLKDLHMFQALKATNSSVLSMEETINATKSEFHTNWTLVICDDNHCRAYNKTGDEPHCTDIYCENIATTVQYNFYYYNSRITKAVLKLHVQKVSMRIPFITQTIQVKFYLSNDSIENVIKLSGNPGYNWGLPIIISSAESNHTLHFFNKTHEKRILTYPDNRNGKCLSSNVRYKIVQFGHNKRSKCRYHIQQIDLKNGTTACHLIQNQILNLLGLNSTLYISPYGNPERLSDEQWLRMQIVRTYIYGVFKNNELTCNNIIARIGYVMAYESEQLVYVKVKGTAQNITFDIEDLSTVITVDTSFLELRKSLEFAGAPHLNINLPKNFF</sequence>